<dbReference type="STRING" id="216946.STURO_v1c07550"/>
<proteinExistence type="predicted"/>
<keyword evidence="1" id="KW-0472">Membrane</keyword>
<keyword evidence="1" id="KW-1133">Transmembrane helix</keyword>
<evidence type="ECO:0000256" key="1">
    <source>
        <dbReference type="SAM" id="Phobius"/>
    </source>
</evidence>
<accession>A0A0K1P733</accession>
<protein>
    <recommendedName>
        <fullName evidence="4">Galanin</fullName>
    </recommendedName>
</protein>
<dbReference type="Proteomes" id="UP000067243">
    <property type="component" value="Chromosome"/>
</dbReference>
<evidence type="ECO:0008006" key="4">
    <source>
        <dbReference type="Google" id="ProtNLM"/>
    </source>
</evidence>
<reference evidence="2 3" key="1">
    <citation type="journal article" date="2015" name="Genome Announc.">
        <title>Complete Genome Sequence of Spiroplasma turonicum Strain Tab4cT, a Parasite of a Horse Fly, Haematopota sp. (Diptera: Tabanidae).</title>
        <authorList>
            <person name="Davis R.E."/>
            <person name="Shao J."/>
            <person name="Zhao Y."/>
            <person name="Gasparich G.E."/>
            <person name="Gaynor B.J."/>
            <person name="Donofrio N."/>
        </authorList>
    </citation>
    <scope>NUCLEOTIDE SEQUENCE [LARGE SCALE GENOMIC DNA]</scope>
    <source>
        <strain evidence="2 3">Tab4c</strain>
    </source>
</reference>
<evidence type="ECO:0000313" key="3">
    <source>
        <dbReference type="Proteomes" id="UP000067243"/>
    </source>
</evidence>
<dbReference type="AlphaFoldDB" id="A0A0K1P733"/>
<dbReference type="EMBL" id="CP012328">
    <property type="protein sequence ID" value="AKU80004.1"/>
    <property type="molecule type" value="Genomic_DNA"/>
</dbReference>
<dbReference type="OrthoDB" id="389768at2"/>
<name>A0A0K1P733_9MOLU</name>
<feature type="transmembrane region" description="Helical" evidence="1">
    <location>
        <begin position="66"/>
        <end position="87"/>
    </location>
</feature>
<organism evidence="2 3">
    <name type="scientific">Spiroplasma turonicum</name>
    <dbReference type="NCBI Taxonomy" id="216946"/>
    <lineage>
        <taxon>Bacteria</taxon>
        <taxon>Bacillati</taxon>
        <taxon>Mycoplasmatota</taxon>
        <taxon>Mollicutes</taxon>
        <taxon>Entomoplasmatales</taxon>
        <taxon>Spiroplasmataceae</taxon>
        <taxon>Spiroplasma</taxon>
    </lineage>
</organism>
<sequence>MIKHNPKTLSELKNNIQFNQQINNLIKFNKIKPYIYLGTFSYFFLTFIVLIVTIFSFTILDFTLGIKIFLIIIFLILLTFFIIYTVINKNQNIFKLPYKKVQKYIFEELDMSTLYNEFLNQYDFKDDIKDVQFIFKKNYQSKPSFYKNDIKKIFEQGERNTNYLMFKYKNNICKFIINKPIIETKKINEKETITIYKINYTLKLETKKYDESFNNIKIIKHSLFKNNYKTESTLFNKKYSVITKNNNLNAALVLSPKAIDKLSNIKNDIFDEILIDNGIYVNSLLVTENYKELPIGFINLLKIISHDDFINEVASKIESDLNDMSIALKYIEALI</sequence>
<keyword evidence="1" id="KW-0812">Transmembrane</keyword>
<evidence type="ECO:0000313" key="2">
    <source>
        <dbReference type="EMBL" id="AKU80004.1"/>
    </source>
</evidence>
<gene>
    <name evidence="2" type="ORF">STURON_00758</name>
</gene>
<dbReference type="KEGG" id="stur:STURON_00758"/>
<keyword evidence="3" id="KW-1185">Reference proteome</keyword>
<dbReference type="PATRIC" id="fig|216946.3.peg.787"/>
<dbReference type="RefSeq" id="WP_075048583.1">
    <property type="nucleotide sequence ID" value="NZ_CP012328.1"/>
</dbReference>
<feature type="transmembrane region" description="Helical" evidence="1">
    <location>
        <begin position="34"/>
        <end position="60"/>
    </location>
</feature>